<dbReference type="RefSeq" id="WP_067416504.1">
    <property type="nucleotide sequence ID" value="NZ_LNTY01000034.1"/>
</dbReference>
<keyword evidence="7 14" id="KW-0812">Transmembrane</keyword>
<evidence type="ECO:0000256" key="3">
    <source>
        <dbReference type="ARBA" id="ARBA00010747"/>
    </source>
</evidence>
<dbReference type="GO" id="GO:0005886">
    <property type="term" value="C:plasma membrane"/>
    <property type="evidence" value="ECO:0007669"/>
    <property type="project" value="UniProtKB-SubCell"/>
</dbReference>
<evidence type="ECO:0000256" key="9">
    <source>
        <dbReference type="ARBA" id="ARBA00022982"/>
    </source>
</evidence>
<evidence type="ECO:0000313" key="17">
    <source>
        <dbReference type="EMBL" id="KXF81476.1"/>
    </source>
</evidence>
<comment type="subcellular location">
    <subcellularLocation>
        <location evidence="2">Cell membrane</location>
        <topology evidence="2">Multi-pass membrane protein</topology>
    </subcellularLocation>
</comment>
<feature type="compositionally biased region" description="Polar residues" evidence="13">
    <location>
        <begin position="318"/>
        <end position="329"/>
    </location>
</feature>
<dbReference type="GO" id="GO:0008863">
    <property type="term" value="F:formate dehydrogenase (NAD+) activity"/>
    <property type="evidence" value="ECO:0007669"/>
    <property type="project" value="InterPro"/>
</dbReference>
<evidence type="ECO:0000313" key="18">
    <source>
        <dbReference type="Proteomes" id="UP000070529"/>
    </source>
</evidence>
<dbReference type="InterPro" id="IPR016174">
    <property type="entry name" value="Di-haem_cyt_TM"/>
</dbReference>
<keyword evidence="9" id="KW-0249">Electron transport</keyword>
<evidence type="ECO:0000256" key="13">
    <source>
        <dbReference type="SAM" id="MobiDB-lite"/>
    </source>
</evidence>
<evidence type="ECO:0000256" key="15">
    <source>
        <dbReference type="SAM" id="SignalP"/>
    </source>
</evidence>
<feature type="signal peptide" evidence="15">
    <location>
        <begin position="1"/>
        <end position="19"/>
    </location>
</feature>
<evidence type="ECO:0000259" key="16">
    <source>
        <dbReference type="Pfam" id="PF01292"/>
    </source>
</evidence>
<dbReference type="Pfam" id="PF01292">
    <property type="entry name" value="Ni_hydr_CYTB"/>
    <property type="match status" value="1"/>
</dbReference>
<dbReference type="GO" id="GO:0022904">
    <property type="term" value="P:respiratory electron transport chain"/>
    <property type="evidence" value="ECO:0007669"/>
    <property type="project" value="InterPro"/>
</dbReference>
<comment type="cofactor">
    <cofactor evidence="1">
        <name>heme</name>
        <dbReference type="ChEBI" id="CHEBI:30413"/>
    </cofactor>
</comment>
<feature type="transmembrane region" description="Helical" evidence="14">
    <location>
        <begin position="259"/>
        <end position="281"/>
    </location>
</feature>
<evidence type="ECO:0000256" key="12">
    <source>
        <dbReference type="ARBA" id="ARBA00023136"/>
    </source>
</evidence>
<dbReference type="Gene3D" id="1.20.950.20">
    <property type="entry name" value="Transmembrane di-heme cytochromes, Chain C"/>
    <property type="match status" value="1"/>
</dbReference>
<dbReference type="PANTHER" id="PTHR30074:SF6">
    <property type="entry name" value="FORMATE DEHYDROGENASE GAMMA SUBUNIT"/>
    <property type="match status" value="1"/>
</dbReference>
<keyword evidence="11" id="KW-0408">Iron</keyword>
<evidence type="ECO:0000256" key="14">
    <source>
        <dbReference type="SAM" id="Phobius"/>
    </source>
</evidence>
<evidence type="ECO:0000256" key="5">
    <source>
        <dbReference type="ARBA" id="ARBA00022475"/>
    </source>
</evidence>
<evidence type="ECO:0000256" key="4">
    <source>
        <dbReference type="ARBA" id="ARBA00022448"/>
    </source>
</evidence>
<reference evidence="17 18" key="1">
    <citation type="submission" date="2015-11" db="EMBL/GenBank/DDBJ databases">
        <title>Genomic Taxonomy of the Vibrionaceae.</title>
        <authorList>
            <person name="Gomez-Gil B."/>
            <person name="Enciso-Ibarra J."/>
        </authorList>
    </citation>
    <scope>NUCLEOTIDE SEQUENCE [LARGE SCALE GENOMIC DNA]</scope>
    <source>
        <strain evidence="17 18">CAIM 912</strain>
    </source>
</reference>
<keyword evidence="4" id="KW-0813">Transport</keyword>
<dbReference type="InterPro" id="IPR006471">
    <property type="entry name" value="Formate_DH_gsu"/>
</dbReference>
<keyword evidence="6" id="KW-0349">Heme</keyword>
<keyword evidence="10 14" id="KW-1133">Transmembrane helix</keyword>
<evidence type="ECO:0000256" key="7">
    <source>
        <dbReference type="ARBA" id="ARBA00022692"/>
    </source>
</evidence>
<evidence type="ECO:0000256" key="2">
    <source>
        <dbReference type="ARBA" id="ARBA00004651"/>
    </source>
</evidence>
<dbReference type="InterPro" id="IPR051817">
    <property type="entry name" value="FDH_cytochrome_b556_subunit"/>
</dbReference>
<organism evidence="17 18">
    <name type="scientific">Enterovibrio coralii</name>
    <dbReference type="NCBI Taxonomy" id="294935"/>
    <lineage>
        <taxon>Bacteria</taxon>
        <taxon>Pseudomonadati</taxon>
        <taxon>Pseudomonadota</taxon>
        <taxon>Gammaproteobacteria</taxon>
        <taxon>Vibrionales</taxon>
        <taxon>Vibrionaceae</taxon>
        <taxon>Enterovibrio</taxon>
    </lineage>
</organism>
<keyword evidence="5" id="KW-1003">Cell membrane</keyword>
<keyword evidence="8" id="KW-0479">Metal-binding</keyword>
<feature type="transmembrane region" description="Helical" evidence="14">
    <location>
        <begin position="124"/>
        <end position="143"/>
    </location>
</feature>
<keyword evidence="15" id="KW-0732">Signal</keyword>
<dbReference type="OrthoDB" id="9790598at2"/>
<evidence type="ECO:0000256" key="8">
    <source>
        <dbReference type="ARBA" id="ARBA00022723"/>
    </source>
</evidence>
<dbReference type="GO" id="GO:0036397">
    <property type="term" value="F:formate dehydrogenase (quinone) activity"/>
    <property type="evidence" value="ECO:0007669"/>
    <property type="project" value="TreeGrafter"/>
</dbReference>
<dbReference type="AlphaFoldDB" id="A0A135I7P5"/>
<dbReference type="STRING" id="294935.ATN88_01795"/>
<feature type="transmembrane region" description="Helical" evidence="14">
    <location>
        <begin position="82"/>
        <end position="103"/>
    </location>
</feature>
<dbReference type="InterPro" id="IPR011577">
    <property type="entry name" value="Cyt_b561_bac/Ni-Hgenase"/>
</dbReference>
<feature type="transmembrane region" description="Helical" evidence="14">
    <location>
        <begin position="226"/>
        <end position="247"/>
    </location>
</feature>
<dbReference type="GO" id="GO:0009061">
    <property type="term" value="P:anaerobic respiration"/>
    <property type="evidence" value="ECO:0007669"/>
    <property type="project" value="TreeGrafter"/>
</dbReference>
<dbReference type="Proteomes" id="UP000070529">
    <property type="component" value="Unassembled WGS sequence"/>
</dbReference>
<accession>A0A135I7P5</accession>
<comment type="similarity">
    <text evidence="3">Belongs to the formate dehydrogenase gamma subunit family.</text>
</comment>
<evidence type="ECO:0000256" key="11">
    <source>
        <dbReference type="ARBA" id="ARBA00023004"/>
    </source>
</evidence>
<evidence type="ECO:0000256" key="10">
    <source>
        <dbReference type="ARBA" id="ARBA00022989"/>
    </source>
</evidence>
<dbReference type="PANTHER" id="PTHR30074">
    <property type="entry name" value="FORMATE DEHYDROGENASE, NITRATE-INDUCIBLE, CYTOCHROME B556 FDN SUBUNIT"/>
    <property type="match status" value="1"/>
</dbReference>
<feature type="region of interest" description="Disordered" evidence="13">
    <location>
        <begin position="313"/>
        <end position="335"/>
    </location>
</feature>
<dbReference type="NCBIfam" id="TIGR01583">
    <property type="entry name" value="formate-DH-gamm"/>
    <property type="match status" value="1"/>
</dbReference>
<comment type="caution">
    <text evidence="17">The sequence shown here is derived from an EMBL/GenBank/DDBJ whole genome shotgun (WGS) entry which is preliminary data.</text>
</comment>
<dbReference type="GO" id="GO:0009055">
    <property type="term" value="F:electron transfer activity"/>
    <property type="evidence" value="ECO:0007669"/>
    <property type="project" value="InterPro"/>
</dbReference>
<dbReference type="GO" id="GO:0015944">
    <property type="term" value="P:formate oxidation"/>
    <property type="evidence" value="ECO:0007669"/>
    <property type="project" value="UniProtKB-ARBA"/>
</dbReference>
<feature type="transmembrane region" description="Helical" evidence="14">
    <location>
        <begin position="172"/>
        <end position="189"/>
    </location>
</feature>
<evidence type="ECO:0000256" key="6">
    <source>
        <dbReference type="ARBA" id="ARBA00022617"/>
    </source>
</evidence>
<keyword evidence="12 14" id="KW-0472">Membrane</keyword>
<feature type="domain" description="Cytochrome b561 bacterial/Ni-hydrogenase" evidence="16">
    <location>
        <begin position="117"/>
        <end position="296"/>
    </location>
</feature>
<evidence type="ECO:0000256" key="1">
    <source>
        <dbReference type="ARBA" id="ARBA00001971"/>
    </source>
</evidence>
<gene>
    <name evidence="17" type="ORF">ATN88_01795</name>
</gene>
<name>A0A135I7P5_9GAMM</name>
<keyword evidence="18" id="KW-1185">Reference proteome</keyword>
<sequence>MLRTLIAMLLVITTFGAYADLEKQDRFNADGEMIQLTGAEFWHKLREGEAGKSTSPQMEHAQLINVVGQRWREVRNEWVSPMGLLFLGGSAGSLLLFYLWAGRIQLSHERTGKKVLRWTPFERAMHWFTAINFLILGFSGVVLLYGKHFILPIVPLDVWGAIINGAKVLHNYLGPLFVLGLLCMLIKWMKNNFFNKTDIEWFKQGGGILPNGKHPDAGFCNAGEKVWFWLLATVGVVVCISGLVLDFPIFGQTRQDMQIANIIHAVASLGLFAAALGHIYIGTVGTEGALEGMATGYVDESWAKQHHKIWYEEVENAPESTEQKSQASGDEQRST</sequence>
<dbReference type="GO" id="GO:0009326">
    <property type="term" value="C:formate dehydrogenase complex"/>
    <property type="evidence" value="ECO:0007669"/>
    <property type="project" value="InterPro"/>
</dbReference>
<protein>
    <submittedName>
        <fullName evidence="17">Formate dehydrogenase</fullName>
    </submittedName>
</protein>
<proteinExistence type="inferred from homology"/>
<dbReference type="GO" id="GO:0046872">
    <property type="term" value="F:metal ion binding"/>
    <property type="evidence" value="ECO:0007669"/>
    <property type="project" value="UniProtKB-KW"/>
</dbReference>
<dbReference type="FunFam" id="1.20.950.20:FF:000002">
    <property type="entry name" value="Formate dehydrogenase cytochrome b556 subunit"/>
    <property type="match status" value="1"/>
</dbReference>
<dbReference type="EMBL" id="LNTY01000034">
    <property type="protein sequence ID" value="KXF81476.1"/>
    <property type="molecule type" value="Genomic_DNA"/>
</dbReference>
<feature type="chain" id="PRO_5007465705" evidence="15">
    <location>
        <begin position="20"/>
        <end position="335"/>
    </location>
</feature>
<dbReference type="SUPFAM" id="SSF81342">
    <property type="entry name" value="Transmembrane di-heme cytochromes"/>
    <property type="match status" value="1"/>
</dbReference>